<reference evidence="3" key="1">
    <citation type="submission" date="2018-05" db="EMBL/GenBank/DDBJ databases">
        <authorList>
            <person name="Lanie J.A."/>
            <person name="Ng W.-L."/>
            <person name="Kazmierczak K.M."/>
            <person name="Andrzejewski T.M."/>
            <person name="Davidsen T.M."/>
            <person name="Wayne K.J."/>
            <person name="Tettelin H."/>
            <person name="Glass J.I."/>
            <person name="Rusch D."/>
            <person name="Podicherti R."/>
            <person name="Tsui H.-C.T."/>
            <person name="Winkler M.E."/>
        </authorList>
    </citation>
    <scope>NUCLEOTIDE SEQUENCE</scope>
</reference>
<gene>
    <name evidence="3" type="ORF">METZ01_LOCUS310379</name>
</gene>
<dbReference type="Gene3D" id="1.20.5.110">
    <property type="match status" value="1"/>
</dbReference>
<sequence length="138" mass="15534">MYISCCRREPGSTWLSIGLLLLGWFLAGIGHASESPIRVETLSSDSVERQITEEFPTAPIADEPAPIVDEESPSRPNMENQYQLQILQQEVMTLRGQIEELRYEVQRGKAIQEDRYLELDRRLQGLGEVEASQASGEG</sequence>
<evidence type="ECO:0000259" key="2">
    <source>
        <dbReference type="Pfam" id="PF16331"/>
    </source>
</evidence>
<evidence type="ECO:0000256" key="1">
    <source>
        <dbReference type="SAM" id="MobiDB-lite"/>
    </source>
</evidence>
<feature type="domain" description="YbgF trimerisation" evidence="2">
    <location>
        <begin position="75"/>
        <end position="129"/>
    </location>
</feature>
<dbReference type="EMBL" id="UINC01098759">
    <property type="protein sequence ID" value="SVC57525.1"/>
    <property type="molecule type" value="Genomic_DNA"/>
</dbReference>
<name>A0A382NB21_9ZZZZ</name>
<accession>A0A382NB21</accession>
<dbReference type="Pfam" id="PF16331">
    <property type="entry name" value="TolA_bind_tri"/>
    <property type="match status" value="1"/>
</dbReference>
<evidence type="ECO:0000313" key="3">
    <source>
        <dbReference type="EMBL" id="SVC57525.1"/>
    </source>
</evidence>
<dbReference type="AlphaFoldDB" id="A0A382NB21"/>
<organism evidence="3">
    <name type="scientific">marine metagenome</name>
    <dbReference type="NCBI Taxonomy" id="408172"/>
    <lineage>
        <taxon>unclassified sequences</taxon>
        <taxon>metagenomes</taxon>
        <taxon>ecological metagenomes</taxon>
    </lineage>
</organism>
<feature type="non-terminal residue" evidence="3">
    <location>
        <position position="138"/>
    </location>
</feature>
<dbReference type="GO" id="GO:0070206">
    <property type="term" value="P:protein trimerization"/>
    <property type="evidence" value="ECO:0007669"/>
    <property type="project" value="InterPro"/>
</dbReference>
<protein>
    <recommendedName>
        <fullName evidence="2">YbgF trimerisation domain-containing protein</fullName>
    </recommendedName>
</protein>
<dbReference type="InterPro" id="IPR032519">
    <property type="entry name" value="YbgF_tri"/>
</dbReference>
<feature type="region of interest" description="Disordered" evidence="1">
    <location>
        <begin position="57"/>
        <end position="79"/>
    </location>
</feature>
<proteinExistence type="predicted"/>